<sequence length="452" mass="50996">MALRIMSSANTGCSIKWSIAKGLVWLGYRMVLMDMAVIVYNLRLVSLYACSASVDHINNNHEAAIINRKPIFGITNIHLIASWLSLLGNRIQGCSSVKSFMDASHQDEPTMLWLISALSKSIHHATHSSPNIASFLPNSLVCILLDLQYKSYQLTSFPVNQHRQITDGMGLRVRFQARWLLRTQDGLLQAAYTYDQGVYHVISHGSHCVRIALVLWKNGCQPITFRLIALQQAACFGDLNPQDGIYHCEVDHTYEQSAAGSTSVRCQQALSRHLVLCVSSNVLDVFLPGLISRWSANDTLSTTFTRRTPLSGIMLIELPIWFRLSSTIVLLEGFTINRPFIECLISRKYVMVYDTDRLHASDMCTARHPSFAYLACENVPCLGKWTFAKRRGPLDIYKFDGYMGIAVNMWDIHQTTSLLVLGSFKDEPIIVPHARIKQQRPQHFSVPAHRIM</sequence>
<protein>
    <submittedName>
        <fullName evidence="1">Uncharacterized protein</fullName>
    </submittedName>
</protein>
<keyword evidence="2" id="KW-1185">Reference proteome</keyword>
<gene>
    <name evidence="1" type="ORF">O0I10_006292</name>
</gene>
<dbReference type="AlphaFoldDB" id="A0AAD7V3R2"/>
<proteinExistence type="predicted"/>
<dbReference type="RefSeq" id="XP_058342934.1">
    <property type="nucleotide sequence ID" value="XM_058486322.1"/>
</dbReference>
<name>A0AAD7V3R2_9FUNG</name>
<dbReference type="EMBL" id="JARTCD010000027">
    <property type="protein sequence ID" value="KAJ8658021.1"/>
    <property type="molecule type" value="Genomic_DNA"/>
</dbReference>
<reference evidence="1 2" key="1">
    <citation type="submission" date="2023-03" db="EMBL/GenBank/DDBJ databases">
        <title>Genome sequence of Lichtheimia ornata CBS 291.66.</title>
        <authorList>
            <person name="Mohabir J.T."/>
            <person name="Shea T.P."/>
            <person name="Kurbessoian T."/>
            <person name="Berby B."/>
            <person name="Fontaine J."/>
            <person name="Livny J."/>
            <person name="Gnirke A."/>
            <person name="Stajich J.E."/>
            <person name="Cuomo C.A."/>
        </authorList>
    </citation>
    <scope>NUCLEOTIDE SEQUENCE [LARGE SCALE GENOMIC DNA]</scope>
    <source>
        <strain evidence="1">CBS 291.66</strain>
    </source>
</reference>
<organism evidence="1 2">
    <name type="scientific">Lichtheimia ornata</name>
    <dbReference type="NCBI Taxonomy" id="688661"/>
    <lineage>
        <taxon>Eukaryota</taxon>
        <taxon>Fungi</taxon>
        <taxon>Fungi incertae sedis</taxon>
        <taxon>Mucoromycota</taxon>
        <taxon>Mucoromycotina</taxon>
        <taxon>Mucoromycetes</taxon>
        <taxon>Mucorales</taxon>
        <taxon>Lichtheimiaceae</taxon>
        <taxon>Lichtheimia</taxon>
    </lineage>
</organism>
<evidence type="ECO:0000313" key="1">
    <source>
        <dbReference type="EMBL" id="KAJ8658021.1"/>
    </source>
</evidence>
<evidence type="ECO:0000313" key="2">
    <source>
        <dbReference type="Proteomes" id="UP001234581"/>
    </source>
</evidence>
<accession>A0AAD7V3R2</accession>
<dbReference type="Proteomes" id="UP001234581">
    <property type="component" value="Unassembled WGS sequence"/>
</dbReference>
<dbReference type="GeneID" id="83213703"/>
<comment type="caution">
    <text evidence="1">The sequence shown here is derived from an EMBL/GenBank/DDBJ whole genome shotgun (WGS) entry which is preliminary data.</text>
</comment>